<dbReference type="Gene3D" id="3.30.230.10">
    <property type="match status" value="1"/>
</dbReference>
<dbReference type="AlphaFoldDB" id="A6HXC6"/>
<evidence type="ECO:0000259" key="1">
    <source>
        <dbReference type="Pfam" id="PF03719"/>
    </source>
</evidence>
<evidence type="ECO:0000313" key="2">
    <source>
        <dbReference type="EMBL" id="EDM11857.1"/>
    </source>
</evidence>
<feature type="non-terminal residue" evidence="2">
    <location>
        <position position="79"/>
    </location>
</feature>
<feature type="domain" description="Small ribosomal subunit protein uS5 C-terminal" evidence="1">
    <location>
        <begin position="2"/>
        <end position="35"/>
    </location>
</feature>
<dbReference type="SUPFAM" id="SSF54211">
    <property type="entry name" value="Ribosomal protein S5 domain 2-like"/>
    <property type="match status" value="1"/>
</dbReference>
<dbReference type="InterPro" id="IPR020568">
    <property type="entry name" value="Ribosomal_Su5_D2-typ_SF"/>
</dbReference>
<dbReference type="GO" id="GO:0003735">
    <property type="term" value="F:structural constituent of ribosome"/>
    <property type="evidence" value="ECO:0007669"/>
    <property type="project" value="InterPro"/>
</dbReference>
<reference evidence="3" key="1">
    <citation type="submission" date="2005-09" db="EMBL/GenBank/DDBJ databases">
        <authorList>
            <person name="Mural R.J."/>
            <person name="Li P.W."/>
            <person name="Adams M.D."/>
            <person name="Amanatides P.G."/>
            <person name="Baden-Tillson H."/>
            <person name="Barnstead M."/>
            <person name="Chin S.H."/>
            <person name="Dew I."/>
            <person name="Evans C.A."/>
            <person name="Ferriera S."/>
            <person name="Flanigan M."/>
            <person name="Fosler C."/>
            <person name="Glodek A."/>
            <person name="Gu Z."/>
            <person name="Holt R.A."/>
            <person name="Jennings D."/>
            <person name="Kraft C.L."/>
            <person name="Lu F."/>
            <person name="Nguyen T."/>
            <person name="Nusskern D.R."/>
            <person name="Pfannkoch C.M."/>
            <person name="Sitter C."/>
            <person name="Sutton G.G."/>
            <person name="Venter J.C."/>
            <person name="Wang Z."/>
            <person name="Woodage T."/>
            <person name="Zheng X.H."/>
            <person name="Zhong F."/>
        </authorList>
    </citation>
    <scope>NUCLEOTIDE SEQUENCE [LARGE SCALE GENOMIC DNA]</scope>
    <source>
        <strain>BN</strain>
        <strain evidence="3">Sprague-Dawley</strain>
    </source>
</reference>
<name>A6HXC6_RAT</name>
<dbReference type="InterPro" id="IPR014721">
    <property type="entry name" value="Ribsml_uS5_D2-typ_fold_subgr"/>
</dbReference>
<dbReference type="InterPro" id="IPR005324">
    <property type="entry name" value="Ribosomal_uS5_C"/>
</dbReference>
<evidence type="ECO:0000313" key="3">
    <source>
        <dbReference type="Proteomes" id="UP000234681"/>
    </source>
</evidence>
<dbReference type="Pfam" id="PF03719">
    <property type="entry name" value="Ribosomal_S5_C"/>
    <property type="match status" value="1"/>
</dbReference>
<protein>
    <submittedName>
        <fullName evidence="2">RCG47566</fullName>
    </submittedName>
</protein>
<dbReference type="Proteomes" id="UP000234681">
    <property type="component" value="Chromosome 1"/>
</dbReference>
<organism evidence="2 3">
    <name type="scientific">Rattus norvegicus</name>
    <name type="common">Rat</name>
    <dbReference type="NCBI Taxonomy" id="10116"/>
    <lineage>
        <taxon>Eukaryota</taxon>
        <taxon>Metazoa</taxon>
        <taxon>Chordata</taxon>
        <taxon>Craniata</taxon>
        <taxon>Vertebrata</taxon>
        <taxon>Euteleostomi</taxon>
        <taxon>Mammalia</taxon>
        <taxon>Eutheria</taxon>
        <taxon>Euarchontoglires</taxon>
        <taxon>Glires</taxon>
        <taxon>Rodentia</taxon>
        <taxon>Myomorpha</taxon>
        <taxon>Muroidea</taxon>
        <taxon>Muridae</taxon>
        <taxon>Murinae</taxon>
        <taxon>Rattus</taxon>
    </lineage>
</organism>
<sequence>MLAGIDDCYTSARGCTATRDNFAKATFDAISKAYSDLTSYLWETVHQLSLSGIHSFCENPHQKLCSEDSGSSYGYHIRV</sequence>
<dbReference type="GO" id="GO:0006412">
    <property type="term" value="P:translation"/>
    <property type="evidence" value="ECO:0007669"/>
    <property type="project" value="InterPro"/>
</dbReference>
<dbReference type="GO" id="GO:0005840">
    <property type="term" value="C:ribosome"/>
    <property type="evidence" value="ECO:0007669"/>
    <property type="project" value="InterPro"/>
</dbReference>
<dbReference type="EMBL" id="CH473953">
    <property type="protein sequence ID" value="EDM11857.1"/>
    <property type="molecule type" value="Genomic_DNA"/>
</dbReference>
<proteinExistence type="predicted"/>
<accession>A6HXC6</accession>
<gene>
    <name evidence="2" type="ORF">rCG_47566</name>
</gene>